<evidence type="ECO:0000256" key="2">
    <source>
        <dbReference type="SAM" id="SignalP"/>
    </source>
</evidence>
<dbReference type="Proteomes" id="UP000001693">
    <property type="component" value="Chromosome"/>
</dbReference>
<keyword evidence="4" id="KW-1185">Reference proteome</keyword>
<dbReference type="RefSeq" id="WP_012346109.1">
    <property type="nucleotide sequence ID" value="NC_010524.1"/>
</dbReference>
<keyword evidence="1" id="KW-1133">Transmembrane helix</keyword>
<dbReference type="OrthoDB" id="9156886at2"/>
<gene>
    <name evidence="3" type="ordered locus">Lcho_1078</name>
</gene>
<feature type="chain" id="PRO_5002770490" evidence="2">
    <location>
        <begin position="24"/>
        <end position="59"/>
    </location>
</feature>
<dbReference type="STRING" id="395495.Lcho_1078"/>
<protein>
    <submittedName>
        <fullName evidence="3">Uncharacterized protein</fullName>
    </submittedName>
</protein>
<dbReference type="EMBL" id="CP001013">
    <property type="protein sequence ID" value="ACB33347.1"/>
    <property type="molecule type" value="Genomic_DNA"/>
</dbReference>
<proteinExistence type="predicted"/>
<reference evidence="3 4" key="1">
    <citation type="submission" date="2008-03" db="EMBL/GenBank/DDBJ databases">
        <title>Complete sequence of Leptothrix cholodnii SP-6.</title>
        <authorList>
            <consortium name="US DOE Joint Genome Institute"/>
            <person name="Copeland A."/>
            <person name="Lucas S."/>
            <person name="Lapidus A."/>
            <person name="Glavina del Rio T."/>
            <person name="Dalin E."/>
            <person name="Tice H."/>
            <person name="Bruce D."/>
            <person name="Goodwin L."/>
            <person name="Pitluck S."/>
            <person name="Chertkov O."/>
            <person name="Brettin T."/>
            <person name="Detter J.C."/>
            <person name="Han C."/>
            <person name="Kuske C.R."/>
            <person name="Schmutz J."/>
            <person name="Larimer F."/>
            <person name="Land M."/>
            <person name="Hauser L."/>
            <person name="Kyrpides N."/>
            <person name="Lykidis A."/>
            <person name="Emerson D."/>
            <person name="Richardson P."/>
        </authorList>
    </citation>
    <scope>NUCLEOTIDE SEQUENCE [LARGE SCALE GENOMIC DNA]</scope>
    <source>
        <strain evidence="4">ATCC 51168 / LMG 8142 / SP-6</strain>
    </source>
</reference>
<keyword evidence="1" id="KW-0472">Membrane</keyword>
<name>B1Y3V3_LEPCP</name>
<feature type="signal peptide" evidence="2">
    <location>
        <begin position="1"/>
        <end position="23"/>
    </location>
</feature>
<feature type="transmembrane region" description="Helical" evidence="1">
    <location>
        <begin position="39"/>
        <end position="56"/>
    </location>
</feature>
<accession>B1Y3V3</accession>
<sequence length="59" mass="6285" precursor="true">MTRSATRCALLLSTLLSALPAAAHEGHGLPGISHWHSGDASLYLFLAVFAGAIWLARRK</sequence>
<evidence type="ECO:0000256" key="1">
    <source>
        <dbReference type="SAM" id="Phobius"/>
    </source>
</evidence>
<organism evidence="3 4">
    <name type="scientific">Leptothrix cholodnii (strain ATCC 51168 / LMG 8142 / SP-6)</name>
    <name type="common">Leptothrix discophora (strain SP-6)</name>
    <dbReference type="NCBI Taxonomy" id="395495"/>
    <lineage>
        <taxon>Bacteria</taxon>
        <taxon>Pseudomonadati</taxon>
        <taxon>Pseudomonadota</taxon>
        <taxon>Betaproteobacteria</taxon>
        <taxon>Burkholderiales</taxon>
        <taxon>Sphaerotilaceae</taxon>
        <taxon>Leptothrix</taxon>
    </lineage>
</organism>
<dbReference type="AlphaFoldDB" id="B1Y3V3"/>
<evidence type="ECO:0000313" key="4">
    <source>
        <dbReference type="Proteomes" id="UP000001693"/>
    </source>
</evidence>
<dbReference type="KEGG" id="lch:Lcho_1078"/>
<evidence type="ECO:0000313" key="3">
    <source>
        <dbReference type="EMBL" id="ACB33347.1"/>
    </source>
</evidence>
<keyword evidence="2" id="KW-0732">Signal</keyword>
<dbReference type="HOGENOM" id="CLU_2954956_0_0_4"/>
<keyword evidence="1" id="KW-0812">Transmembrane</keyword>